<reference evidence="6" key="1">
    <citation type="submission" date="2015-07" db="EMBL/GenBank/DDBJ databases">
        <authorList>
            <person name="Rodrigo-Torres Lidia"/>
            <person name="Arahal R.David."/>
        </authorList>
    </citation>
    <scope>NUCLEOTIDE SEQUENCE [LARGE SCALE GENOMIC DNA]</scope>
    <source>
        <strain evidence="6">CECT 4801</strain>
    </source>
</reference>
<evidence type="ECO:0000259" key="4">
    <source>
        <dbReference type="PROSITE" id="PS50956"/>
    </source>
</evidence>
<dbReference type="InterPro" id="IPR036390">
    <property type="entry name" value="WH_DNA-bd_sf"/>
</dbReference>
<dbReference type="SUPFAM" id="SSF46785">
    <property type="entry name" value="Winged helix' DNA-binding domain"/>
    <property type="match status" value="1"/>
</dbReference>
<evidence type="ECO:0000256" key="3">
    <source>
        <dbReference type="ARBA" id="ARBA00023163"/>
    </source>
</evidence>
<dbReference type="InterPro" id="IPR036388">
    <property type="entry name" value="WH-like_DNA-bd_sf"/>
</dbReference>
<dbReference type="SUPFAM" id="SSF54909">
    <property type="entry name" value="Dimeric alpha+beta barrel"/>
    <property type="match status" value="1"/>
</dbReference>
<dbReference type="PROSITE" id="PS00519">
    <property type="entry name" value="HTH_ASNC_1"/>
    <property type="match status" value="1"/>
</dbReference>
<evidence type="ECO:0000313" key="5">
    <source>
        <dbReference type="EMBL" id="CTQ41681.1"/>
    </source>
</evidence>
<dbReference type="SMART" id="SM00344">
    <property type="entry name" value="HTH_ASNC"/>
    <property type="match status" value="1"/>
</dbReference>
<dbReference type="PRINTS" id="PR00033">
    <property type="entry name" value="HTHASNC"/>
</dbReference>
<dbReference type="Gene3D" id="1.10.10.10">
    <property type="entry name" value="Winged helix-like DNA-binding domain superfamily/Winged helix DNA-binding domain"/>
    <property type="match status" value="1"/>
</dbReference>
<keyword evidence="6" id="KW-1185">Reference proteome</keyword>
<sequence>MKSNKETIQKNSTPGRPVDAFDRRILGELVRNARQTYAEIGTKVGLSAPAVHDRVKRMIASGTISSTNAAIDPMSVGKPFLAFVHVDASGWGKSERMMKLRDFPEVEELHSVTGDCCVILKVRTANADAMERFLAQVYALPGVRATRSYVVLTTYLDRPVQAEVTETWPDVPLPAV</sequence>
<dbReference type="InterPro" id="IPR019887">
    <property type="entry name" value="Tscrpt_reg_AsnC/Lrp_C"/>
</dbReference>
<keyword evidence="2" id="KW-0238">DNA-binding</keyword>
<dbReference type="Proteomes" id="UP000048926">
    <property type="component" value="Unassembled WGS sequence"/>
</dbReference>
<gene>
    <name evidence="5" type="primary">lrp_1</name>
    <name evidence="5" type="ORF">LAL4801_00100</name>
</gene>
<dbReference type="Pfam" id="PF01037">
    <property type="entry name" value="AsnC_trans_reg"/>
    <property type="match status" value="1"/>
</dbReference>
<name>A0A0M6XV33_9HYPH</name>
<accession>A0A0M6XV33</accession>
<dbReference type="GO" id="GO:0043200">
    <property type="term" value="P:response to amino acid"/>
    <property type="evidence" value="ECO:0007669"/>
    <property type="project" value="TreeGrafter"/>
</dbReference>
<dbReference type="AlphaFoldDB" id="A0A0M6XV33"/>
<organism evidence="5 6">
    <name type="scientific">Roseibium aggregatum</name>
    <dbReference type="NCBI Taxonomy" id="187304"/>
    <lineage>
        <taxon>Bacteria</taxon>
        <taxon>Pseudomonadati</taxon>
        <taxon>Pseudomonadota</taxon>
        <taxon>Alphaproteobacteria</taxon>
        <taxon>Hyphomicrobiales</taxon>
        <taxon>Stappiaceae</taxon>
        <taxon>Roseibium</taxon>
    </lineage>
</organism>
<protein>
    <submittedName>
        <fullName evidence="5">Leucine-responsive regulatory protein</fullName>
    </submittedName>
</protein>
<dbReference type="Pfam" id="PF13404">
    <property type="entry name" value="HTH_AsnC-type"/>
    <property type="match status" value="1"/>
</dbReference>
<evidence type="ECO:0000256" key="1">
    <source>
        <dbReference type="ARBA" id="ARBA00023015"/>
    </source>
</evidence>
<evidence type="ECO:0000256" key="2">
    <source>
        <dbReference type="ARBA" id="ARBA00023125"/>
    </source>
</evidence>
<dbReference type="InterPro" id="IPR011008">
    <property type="entry name" value="Dimeric_a/b-barrel"/>
</dbReference>
<keyword evidence="1" id="KW-0805">Transcription regulation</keyword>
<feature type="domain" description="HTH asnC-type" evidence="4">
    <location>
        <begin position="18"/>
        <end position="79"/>
    </location>
</feature>
<dbReference type="RefSeq" id="WP_055653529.1">
    <property type="nucleotide sequence ID" value="NZ_CXST01000001.1"/>
</dbReference>
<dbReference type="InterPro" id="IPR019888">
    <property type="entry name" value="Tscrpt_reg_AsnC-like"/>
</dbReference>
<dbReference type="EMBL" id="CXST01000001">
    <property type="protein sequence ID" value="CTQ41681.1"/>
    <property type="molecule type" value="Genomic_DNA"/>
</dbReference>
<dbReference type="GO" id="GO:0043565">
    <property type="term" value="F:sequence-specific DNA binding"/>
    <property type="evidence" value="ECO:0007669"/>
    <property type="project" value="InterPro"/>
</dbReference>
<dbReference type="STRING" id="187304.B0E33_01125"/>
<evidence type="ECO:0000313" key="6">
    <source>
        <dbReference type="Proteomes" id="UP000048926"/>
    </source>
</evidence>
<dbReference type="InterPro" id="IPR019885">
    <property type="entry name" value="Tscrpt_reg_HTH_AsnC-type_CS"/>
</dbReference>
<dbReference type="OrthoDB" id="9809462at2"/>
<dbReference type="Gene3D" id="3.30.70.920">
    <property type="match status" value="1"/>
</dbReference>
<proteinExistence type="predicted"/>
<dbReference type="PANTHER" id="PTHR30154">
    <property type="entry name" value="LEUCINE-RESPONSIVE REGULATORY PROTEIN"/>
    <property type="match status" value="1"/>
</dbReference>
<dbReference type="PANTHER" id="PTHR30154:SF53">
    <property type="entry name" value="HTH-TYPE TRANSCRIPTIONAL REGULATOR LRPC"/>
    <property type="match status" value="1"/>
</dbReference>
<dbReference type="GO" id="GO:0005829">
    <property type="term" value="C:cytosol"/>
    <property type="evidence" value="ECO:0007669"/>
    <property type="project" value="TreeGrafter"/>
</dbReference>
<dbReference type="PROSITE" id="PS50956">
    <property type="entry name" value="HTH_ASNC_2"/>
    <property type="match status" value="1"/>
</dbReference>
<dbReference type="InterPro" id="IPR000485">
    <property type="entry name" value="AsnC-type_HTH_dom"/>
</dbReference>
<keyword evidence="3" id="KW-0804">Transcription</keyword>